<feature type="chain" id="PRO_5046635219" evidence="1">
    <location>
        <begin position="25"/>
        <end position="128"/>
    </location>
</feature>
<evidence type="ECO:0000259" key="2">
    <source>
        <dbReference type="Pfam" id="PF09917"/>
    </source>
</evidence>
<dbReference type="Gene3D" id="2.40.128.520">
    <property type="match status" value="1"/>
</dbReference>
<feature type="signal peptide" evidence="1">
    <location>
        <begin position="1"/>
        <end position="24"/>
    </location>
</feature>
<reference evidence="4" key="1">
    <citation type="journal article" date="2019" name="Int. J. Syst. Evol. Microbiol.">
        <title>The Global Catalogue of Microorganisms (GCM) 10K type strain sequencing project: providing services to taxonomists for standard genome sequencing and annotation.</title>
        <authorList>
            <consortium name="The Broad Institute Genomics Platform"/>
            <consortium name="The Broad Institute Genome Sequencing Center for Infectious Disease"/>
            <person name="Wu L."/>
            <person name="Ma J."/>
        </authorList>
    </citation>
    <scope>NUCLEOTIDE SEQUENCE [LARGE SCALE GENOMIC DNA]</scope>
    <source>
        <strain evidence="4">CGMCC 1.15643</strain>
    </source>
</reference>
<dbReference type="EMBL" id="JBHSLI010000010">
    <property type="protein sequence ID" value="MFC5295418.1"/>
    <property type="molecule type" value="Genomic_DNA"/>
</dbReference>
<dbReference type="Proteomes" id="UP001595976">
    <property type="component" value="Unassembled WGS sequence"/>
</dbReference>
<dbReference type="PANTHER" id="PTHR36919:SF2">
    <property type="entry name" value="BLL6627 PROTEIN"/>
    <property type="match status" value="1"/>
</dbReference>
<protein>
    <submittedName>
        <fullName evidence="3">DUF2147 domain-containing protein</fullName>
    </submittedName>
</protein>
<keyword evidence="1" id="KW-0732">Signal</keyword>
<gene>
    <name evidence="3" type="ORF">ACFPK2_20720</name>
</gene>
<sequence length="128" mass="13293">MARTAAFGLAGMAALFLGAGLAGASAQEVLGVWERDTGASRVRFGKCGEAICGTISWLKDPNGPAKLGQRIFFDMKPSGANTWKGSAFNPEDGKTYSGTMTLSGPTLTTAGCVLGGLICRSVTWKRTN</sequence>
<name>A0ABW0F8D4_9HYPH</name>
<accession>A0ABW0F8D4</accession>
<evidence type="ECO:0000313" key="3">
    <source>
        <dbReference type="EMBL" id="MFC5295418.1"/>
    </source>
</evidence>
<dbReference type="RefSeq" id="WP_375797038.1">
    <property type="nucleotide sequence ID" value="NZ_JAOAOS010000016.1"/>
</dbReference>
<dbReference type="Pfam" id="PF09917">
    <property type="entry name" value="DUF2147"/>
    <property type="match status" value="1"/>
</dbReference>
<feature type="domain" description="DUF2147" evidence="2">
    <location>
        <begin position="31"/>
        <end position="126"/>
    </location>
</feature>
<organism evidence="3 4">
    <name type="scientific">Bosea minatitlanensis</name>
    <dbReference type="NCBI Taxonomy" id="128782"/>
    <lineage>
        <taxon>Bacteria</taxon>
        <taxon>Pseudomonadati</taxon>
        <taxon>Pseudomonadota</taxon>
        <taxon>Alphaproteobacteria</taxon>
        <taxon>Hyphomicrobiales</taxon>
        <taxon>Boseaceae</taxon>
        <taxon>Bosea</taxon>
    </lineage>
</organism>
<evidence type="ECO:0000256" key="1">
    <source>
        <dbReference type="SAM" id="SignalP"/>
    </source>
</evidence>
<evidence type="ECO:0000313" key="4">
    <source>
        <dbReference type="Proteomes" id="UP001595976"/>
    </source>
</evidence>
<keyword evidence="4" id="KW-1185">Reference proteome</keyword>
<comment type="caution">
    <text evidence="3">The sequence shown here is derived from an EMBL/GenBank/DDBJ whole genome shotgun (WGS) entry which is preliminary data.</text>
</comment>
<dbReference type="InterPro" id="IPR019223">
    <property type="entry name" value="DUF2147"/>
</dbReference>
<dbReference type="PANTHER" id="PTHR36919">
    <property type="entry name" value="BLR1215 PROTEIN"/>
    <property type="match status" value="1"/>
</dbReference>
<proteinExistence type="predicted"/>